<dbReference type="InterPro" id="IPR045941">
    <property type="entry name" value="DUF6361"/>
</dbReference>
<proteinExistence type="predicted"/>
<dbReference type="AlphaFoldDB" id="A0AAQ1GPG3"/>
<sequence>MAALSQQSTVDELGMGVLRDLVAGVLFPGHTVLHTRAKHLLFLPRDFIGLKGSTVEALSKAARQAETNRIAALRRHYNPELQGKGIIGYTTGSETKQMPSGSYWGLLRRLGIYKGKGSVWDAHSTLATERSARLQRSMFHAEDEDDQVAPGIDLWDELPEPADEFQGFDLSADEAAWLREKFLLSDKSSANARSLVSWLLDPDRKEWGAEVSRIWDHARASEFPAMTAEAM</sequence>
<protein>
    <submittedName>
        <fullName evidence="1">Uncharacterized protein</fullName>
    </submittedName>
</protein>
<dbReference type="EMBL" id="FNZM01000040">
    <property type="protein sequence ID" value="SEK15484.1"/>
    <property type="molecule type" value="Genomic_DNA"/>
</dbReference>
<gene>
    <name evidence="1" type="ORF">SAMN05216550_14015</name>
</gene>
<evidence type="ECO:0000313" key="1">
    <source>
        <dbReference type="EMBL" id="SEK15484.1"/>
    </source>
</evidence>
<reference evidence="1 2" key="1">
    <citation type="submission" date="2016-10" db="EMBL/GenBank/DDBJ databases">
        <authorList>
            <person name="Varghese N."/>
            <person name="Submissions S."/>
        </authorList>
    </citation>
    <scope>NUCLEOTIDE SEQUENCE [LARGE SCALE GENOMIC DNA]</scope>
    <source>
        <strain evidence="1 2">LMG 22274</strain>
    </source>
</reference>
<organism evidence="1 2">
    <name type="scientific">Paraburkholderia tropica</name>
    <dbReference type="NCBI Taxonomy" id="92647"/>
    <lineage>
        <taxon>Bacteria</taxon>
        <taxon>Pseudomonadati</taxon>
        <taxon>Pseudomonadota</taxon>
        <taxon>Betaproteobacteria</taxon>
        <taxon>Burkholderiales</taxon>
        <taxon>Burkholderiaceae</taxon>
        <taxon>Paraburkholderia</taxon>
    </lineage>
</organism>
<name>A0AAQ1GPG3_9BURK</name>
<evidence type="ECO:0000313" key="2">
    <source>
        <dbReference type="Proteomes" id="UP000183529"/>
    </source>
</evidence>
<dbReference type="Proteomes" id="UP000183529">
    <property type="component" value="Unassembled WGS sequence"/>
</dbReference>
<comment type="caution">
    <text evidence="1">The sequence shown here is derived from an EMBL/GenBank/DDBJ whole genome shotgun (WGS) entry which is preliminary data.</text>
</comment>
<dbReference type="Pfam" id="PF19888">
    <property type="entry name" value="DUF6361"/>
    <property type="match status" value="1"/>
</dbReference>
<accession>A0AAQ1GPG3</accession>